<name>O06105_METM5</name>
<evidence type="ECO:0000256" key="1">
    <source>
        <dbReference type="SAM" id="Phobius"/>
    </source>
</evidence>
<geneLocation type="plasmid" evidence="2">
    <name>pURB500</name>
</geneLocation>
<keyword evidence="2" id="KW-0614">Plasmid</keyword>
<evidence type="ECO:0000313" key="2">
    <source>
        <dbReference type="EMBL" id="AAC45256.1"/>
    </source>
</evidence>
<keyword evidence="1" id="KW-0812">Transmembrane</keyword>
<reference evidence="2" key="1">
    <citation type="journal article" date="1997" name="J. Bacteriol.">
        <title>Characterization of pURB500 from the archaeon Methanococcus maripaludis and construction of a shuttle vector.</title>
        <authorList>
            <person name="Tumbula D.L."/>
            <person name="Bowen T.L."/>
            <person name="Whitman W.B."/>
        </authorList>
    </citation>
    <scope>NUCLEOTIDE SEQUENCE</scope>
    <source>
        <strain evidence="2">C5</strain>
        <plasmid evidence="2">pURB500</plasmid>
    </source>
</reference>
<feature type="transmembrane region" description="Helical" evidence="1">
    <location>
        <begin position="28"/>
        <end position="54"/>
    </location>
</feature>
<accession>O06105</accession>
<proteinExistence type="predicted"/>
<feature type="transmembrane region" description="Helical" evidence="1">
    <location>
        <begin position="60"/>
        <end position="81"/>
    </location>
</feature>
<organism evidence="2">
    <name type="scientific">Methanococcus maripaludis (strain C5 / ATCC BAA-1333)</name>
    <dbReference type="NCBI Taxonomy" id="402880"/>
    <lineage>
        <taxon>Archaea</taxon>
        <taxon>Methanobacteriati</taxon>
        <taxon>Methanobacteriota</taxon>
        <taxon>Methanomada group</taxon>
        <taxon>Methanococci</taxon>
        <taxon>Methanococcales</taxon>
        <taxon>Methanococcaceae</taxon>
        <taxon>Methanococcus</taxon>
    </lineage>
</organism>
<dbReference type="AlphaFoldDB" id="O06105"/>
<dbReference type="EMBL" id="U47023">
    <property type="protein sequence ID" value="AAC45256.1"/>
    <property type="molecule type" value="Genomic_DNA"/>
</dbReference>
<protein>
    <submittedName>
        <fullName evidence="2">Uncharacterized protein</fullName>
    </submittedName>
</protein>
<keyword evidence="1" id="KW-0472">Membrane</keyword>
<keyword evidence="1" id="KW-1133">Transmembrane helix</keyword>
<sequence>MSFNSFFILNKYSSIAFPNNSKSFKCSFTILSILSSLLFILVSSAVLSPSIIVFFSFPSLFSIVFLILLNILPTPFLFLLFSL</sequence>